<name>A0A437MMX1_9PROT</name>
<feature type="domain" description="ABC transporter" evidence="8">
    <location>
        <begin position="327"/>
        <end position="545"/>
    </location>
</feature>
<dbReference type="NCBIfam" id="TIGR02868">
    <property type="entry name" value="CydC"/>
    <property type="match status" value="1"/>
</dbReference>
<feature type="transmembrane region" description="Helical" evidence="7">
    <location>
        <begin position="46"/>
        <end position="66"/>
    </location>
</feature>
<evidence type="ECO:0000259" key="8">
    <source>
        <dbReference type="PROSITE" id="PS50893"/>
    </source>
</evidence>
<evidence type="ECO:0000259" key="9">
    <source>
        <dbReference type="PROSITE" id="PS50929"/>
    </source>
</evidence>
<comment type="subcellular location">
    <subcellularLocation>
        <location evidence="1">Cell membrane</location>
        <topology evidence="1">Multi-pass membrane protein</topology>
    </subcellularLocation>
</comment>
<accession>A0A437MMX1</accession>
<proteinExistence type="predicted"/>
<dbReference type="InterPro" id="IPR014223">
    <property type="entry name" value="ABC_CydC/D"/>
</dbReference>
<dbReference type="GO" id="GO:0140359">
    <property type="term" value="F:ABC-type transporter activity"/>
    <property type="evidence" value="ECO:0007669"/>
    <property type="project" value="InterPro"/>
</dbReference>
<evidence type="ECO:0000256" key="1">
    <source>
        <dbReference type="ARBA" id="ARBA00004651"/>
    </source>
</evidence>
<dbReference type="GO" id="GO:0005886">
    <property type="term" value="C:plasma membrane"/>
    <property type="evidence" value="ECO:0007669"/>
    <property type="project" value="UniProtKB-SubCell"/>
</dbReference>
<feature type="transmembrane region" description="Helical" evidence="7">
    <location>
        <begin position="265"/>
        <end position="285"/>
    </location>
</feature>
<keyword evidence="4" id="KW-0067">ATP-binding</keyword>
<dbReference type="InterPro" id="IPR011527">
    <property type="entry name" value="ABC1_TM_dom"/>
</dbReference>
<feature type="domain" description="ABC transmembrane type-1" evidence="9">
    <location>
        <begin position="20"/>
        <end position="294"/>
    </location>
</feature>
<sequence>MRQDLMRIWGLWATRRGWLLGGLAVAVLSALSAVALLALAGQGVAAGVAGAGGAVALLLTRPMVLIRPALRWAERMVSHEATFRALADTRVWFFRRLAERMPAGLGHTGAGDARARMIADIEALDGLYLRALLPAVAAAAVVLVTALLLGANPGLAALVALPLALAILLPIWLARSAAPAAEAVTEARGAVHRAALDPLLGLTETLANNAETRAADRLAAATGAMHAAERRLSRRSALGGSLGTLCAQAALLGALGWALSGSGGLGLAVLGLFLALAAGETLALVPRAGASLASAGAAARRLLALADAPPPVLEPDAPAPLPRGNTLRFEGVTFSWGEGRDTVLRGLDLEWREGERLALLGASGAGKSTLARLMLKFAAPDAGRITLGGQDIAGLAAPDLRGRIACLAQDARIFEGSVAENLRIAAPAAPDAALWRVLAQVGMAEFIRSLPAGLDTDCGEGGSRFSGGQARRIALARALLQSAPLLVLDEPGWGLDAETERAFLAVLEEATRGRSVLLITHRLVGVERPDRVLRLVGGRLFPAAA</sequence>
<dbReference type="Gene3D" id="3.40.50.300">
    <property type="entry name" value="P-loop containing nucleotide triphosphate hydrolases"/>
    <property type="match status" value="1"/>
</dbReference>
<dbReference type="SUPFAM" id="SSF90123">
    <property type="entry name" value="ABC transporter transmembrane region"/>
    <property type="match status" value="1"/>
</dbReference>
<feature type="transmembrane region" description="Helical" evidence="7">
    <location>
        <begin position="20"/>
        <end position="40"/>
    </location>
</feature>
<dbReference type="CDD" id="cd03228">
    <property type="entry name" value="ABCC_MRP_Like"/>
    <property type="match status" value="1"/>
</dbReference>
<dbReference type="Pfam" id="PF00005">
    <property type="entry name" value="ABC_tran"/>
    <property type="match status" value="1"/>
</dbReference>
<evidence type="ECO:0000256" key="5">
    <source>
        <dbReference type="ARBA" id="ARBA00022989"/>
    </source>
</evidence>
<evidence type="ECO:0000256" key="6">
    <source>
        <dbReference type="ARBA" id="ARBA00023136"/>
    </source>
</evidence>
<feature type="transmembrane region" description="Helical" evidence="7">
    <location>
        <begin position="237"/>
        <end position="259"/>
    </location>
</feature>
<evidence type="ECO:0000313" key="11">
    <source>
        <dbReference type="Proteomes" id="UP000282957"/>
    </source>
</evidence>
<dbReference type="InterPro" id="IPR003593">
    <property type="entry name" value="AAA+_ATPase"/>
</dbReference>
<dbReference type="PROSITE" id="PS00211">
    <property type="entry name" value="ABC_TRANSPORTER_1"/>
    <property type="match status" value="1"/>
</dbReference>
<dbReference type="InterPro" id="IPR036640">
    <property type="entry name" value="ABC1_TM_sf"/>
</dbReference>
<dbReference type="PROSITE" id="PS50929">
    <property type="entry name" value="ABC_TM1F"/>
    <property type="match status" value="1"/>
</dbReference>
<dbReference type="PANTHER" id="PTHR24221:SF654">
    <property type="entry name" value="ATP-BINDING CASSETTE SUB-FAMILY B MEMBER 6"/>
    <property type="match status" value="1"/>
</dbReference>
<evidence type="ECO:0000256" key="2">
    <source>
        <dbReference type="ARBA" id="ARBA00022692"/>
    </source>
</evidence>
<keyword evidence="3" id="KW-0547">Nucleotide-binding</keyword>
<dbReference type="GO" id="GO:0005524">
    <property type="term" value="F:ATP binding"/>
    <property type="evidence" value="ECO:0007669"/>
    <property type="project" value="UniProtKB-KW"/>
</dbReference>
<keyword evidence="2 7" id="KW-0812">Transmembrane</keyword>
<protein>
    <submittedName>
        <fullName evidence="10">Thiol reductant ABC exporter subunit CydC</fullName>
    </submittedName>
</protein>
<keyword evidence="6 7" id="KW-0472">Membrane</keyword>
<dbReference type="EMBL" id="SACL01000001">
    <property type="protein sequence ID" value="RVT98983.1"/>
    <property type="molecule type" value="Genomic_DNA"/>
</dbReference>
<dbReference type="SMART" id="SM00382">
    <property type="entry name" value="AAA"/>
    <property type="match status" value="1"/>
</dbReference>
<dbReference type="Proteomes" id="UP000282957">
    <property type="component" value="Unassembled WGS sequence"/>
</dbReference>
<evidence type="ECO:0000256" key="7">
    <source>
        <dbReference type="SAM" id="Phobius"/>
    </source>
</evidence>
<dbReference type="Gene3D" id="1.20.1560.10">
    <property type="entry name" value="ABC transporter type 1, transmembrane domain"/>
    <property type="match status" value="1"/>
</dbReference>
<dbReference type="InterPro" id="IPR003439">
    <property type="entry name" value="ABC_transporter-like_ATP-bd"/>
</dbReference>
<reference evidence="10 11" key="1">
    <citation type="submission" date="2019-01" db="EMBL/GenBank/DDBJ databases">
        <authorList>
            <person name="Chen W.-M."/>
        </authorList>
    </citation>
    <scope>NUCLEOTIDE SEQUENCE [LARGE SCALE GENOMIC DNA]</scope>
    <source>
        <strain evidence="10 11">CCP-6</strain>
    </source>
</reference>
<dbReference type="SUPFAM" id="SSF52540">
    <property type="entry name" value="P-loop containing nucleoside triphosphate hydrolases"/>
    <property type="match status" value="1"/>
</dbReference>
<evidence type="ECO:0000256" key="3">
    <source>
        <dbReference type="ARBA" id="ARBA00022741"/>
    </source>
</evidence>
<keyword evidence="11" id="KW-1185">Reference proteome</keyword>
<evidence type="ECO:0000313" key="10">
    <source>
        <dbReference type="EMBL" id="RVT98983.1"/>
    </source>
</evidence>
<dbReference type="GO" id="GO:0034040">
    <property type="term" value="F:ATPase-coupled lipid transmembrane transporter activity"/>
    <property type="evidence" value="ECO:0007669"/>
    <property type="project" value="TreeGrafter"/>
</dbReference>
<dbReference type="PANTHER" id="PTHR24221">
    <property type="entry name" value="ATP-BINDING CASSETTE SUB-FAMILY B"/>
    <property type="match status" value="1"/>
</dbReference>
<dbReference type="PROSITE" id="PS50893">
    <property type="entry name" value="ABC_TRANSPORTER_2"/>
    <property type="match status" value="1"/>
</dbReference>
<comment type="caution">
    <text evidence="10">The sequence shown here is derived from an EMBL/GenBank/DDBJ whole genome shotgun (WGS) entry which is preliminary data.</text>
</comment>
<dbReference type="InterPro" id="IPR017871">
    <property type="entry name" value="ABC_transporter-like_CS"/>
</dbReference>
<dbReference type="GO" id="GO:0034775">
    <property type="term" value="P:glutathione transmembrane transport"/>
    <property type="evidence" value="ECO:0007669"/>
    <property type="project" value="InterPro"/>
</dbReference>
<gene>
    <name evidence="10" type="primary">cydC</name>
    <name evidence="10" type="ORF">EOD42_02410</name>
</gene>
<dbReference type="InterPro" id="IPR027417">
    <property type="entry name" value="P-loop_NTPase"/>
</dbReference>
<evidence type="ECO:0000256" key="4">
    <source>
        <dbReference type="ARBA" id="ARBA00022840"/>
    </source>
</evidence>
<feature type="transmembrane region" description="Helical" evidence="7">
    <location>
        <begin position="127"/>
        <end position="149"/>
    </location>
</feature>
<dbReference type="GO" id="GO:0016887">
    <property type="term" value="F:ATP hydrolysis activity"/>
    <property type="evidence" value="ECO:0007669"/>
    <property type="project" value="InterPro"/>
</dbReference>
<dbReference type="GO" id="GO:0045454">
    <property type="term" value="P:cell redox homeostasis"/>
    <property type="evidence" value="ECO:0007669"/>
    <property type="project" value="InterPro"/>
</dbReference>
<feature type="transmembrane region" description="Helical" evidence="7">
    <location>
        <begin position="155"/>
        <end position="174"/>
    </location>
</feature>
<organism evidence="10 11">
    <name type="scientific">Rhodovarius crocodyli</name>
    <dbReference type="NCBI Taxonomy" id="1979269"/>
    <lineage>
        <taxon>Bacteria</taxon>
        <taxon>Pseudomonadati</taxon>
        <taxon>Pseudomonadota</taxon>
        <taxon>Alphaproteobacteria</taxon>
        <taxon>Acetobacterales</taxon>
        <taxon>Roseomonadaceae</taxon>
        <taxon>Rhodovarius</taxon>
    </lineage>
</organism>
<dbReference type="OrthoDB" id="5288404at2"/>
<dbReference type="AlphaFoldDB" id="A0A437MMX1"/>
<dbReference type="InterPro" id="IPR039421">
    <property type="entry name" value="Type_1_exporter"/>
</dbReference>
<keyword evidence="5 7" id="KW-1133">Transmembrane helix</keyword>